<reference evidence="2 3" key="1">
    <citation type="submission" date="2019-06" db="EMBL/GenBank/DDBJ databases">
        <title>Metagenome assembled Genome of Spiribacter salinus SL48-SHIP from the microbial mat of Salt Lake 48 (Novosibirsk region, Russia).</title>
        <authorList>
            <person name="Shipova A."/>
            <person name="Rozanov A.S."/>
            <person name="Bryanskaya A.V."/>
            <person name="Peltek S.E."/>
        </authorList>
    </citation>
    <scope>NUCLEOTIDE SEQUENCE [LARGE SCALE GENOMIC DNA]</scope>
    <source>
        <strain evidence="2">SL48-SHIP-2</strain>
    </source>
</reference>
<dbReference type="Pfam" id="PF09481">
    <property type="entry name" value="CRISPR_Cse1"/>
    <property type="match status" value="1"/>
</dbReference>
<accession>A0A540VQJ3</accession>
<dbReference type="InterPro" id="IPR013381">
    <property type="entry name" value="CRISPR-assoc_prot_Cse1"/>
</dbReference>
<dbReference type="AlphaFoldDB" id="A0A540VQJ3"/>
<dbReference type="EMBL" id="VIFK01000099">
    <property type="protein sequence ID" value="TQE99037.1"/>
    <property type="molecule type" value="Genomic_DNA"/>
</dbReference>
<protein>
    <submittedName>
        <fullName evidence="2">Type I-E CRISPR-associated protein Cse1/CasA</fullName>
    </submittedName>
</protein>
<dbReference type="CDD" id="cd09729">
    <property type="entry name" value="Cse1_I-E"/>
    <property type="match status" value="1"/>
</dbReference>
<dbReference type="Proteomes" id="UP000315400">
    <property type="component" value="Unassembled WGS sequence"/>
</dbReference>
<comment type="caution">
    <text evidence="2">The sequence shown here is derived from an EMBL/GenBank/DDBJ whole genome shotgun (WGS) entry which is preliminary data.</text>
</comment>
<sequence length="553" mass="61325">MNLLEDQWLPLRTRDGGVRNGPPSAIADSDVVDIAFPRADFDGAAWQFLIGLLQTTVAPEDHEAWEVWWRDPPDAAGLEESFAPCRQAFDVYGEGPRFMQDRQPLDDARAASVASLLIDAPGDQGIKFNTDHFVKRGIGETMCPRCAAVALYTMQINAPSGGQGHRTGLRGGGPLTTLVLPEDDDQTLWRKLWLNVLPTDSLDRHAGWSAHDYGDWRVFPWLAATRTSDKAGKDTTPNDVHPLHMYWAMPRRFRLLLEDTACECAVCGQPSEQSVHRVRARNYGYNYTGPWRHPLTPYRFDPKKPAESPISLKGQQGGLGYRHWEPLVLEDREVRGNLPALVVRDYTAKAREISGGAPGSYRARLWVFGYDMDNMKPRGWYAIHMPLVAIPESSGARARLLNWVDTMTTAAASAAGQLRNAVKAAWYARPKDAAGDFSFVEQRLWEATEEPFYSCLATLAASAETVADDMMPPEVATRWYRVIQHQSLAVFDGLTLAGDAEALNMKRAIAARNGLQRRVLGSKEMKQLRAWAGLNQSSGSETASTTAKAGETT</sequence>
<evidence type="ECO:0000313" key="2">
    <source>
        <dbReference type="EMBL" id="TQE99037.1"/>
    </source>
</evidence>
<proteinExistence type="predicted"/>
<feature type="region of interest" description="Disordered" evidence="1">
    <location>
        <begin position="534"/>
        <end position="553"/>
    </location>
</feature>
<organism evidence="2 3">
    <name type="scientific">Spiribacter salinus</name>
    <dbReference type="NCBI Taxonomy" id="1335746"/>
    <lineage>
        <taxon>Bacteria</taxon>
        <taxon>Pseudomonadati</taxon>
        <taxon>Pseudomonadota</taxon>
        <taxon>Gammaproteobacteria</taxon>
        <taxon>Chromatiales</taxon>
        <taxon>Ectothiorhodospiraceae</taxon>
        <taxon>Spiribacter</taxon>
    </lineage>
</organism>
<dbReference type="NCBIfam" id="TIGR02547">
    <property type="entry name" value="casA_cse1"/>
    <property type="match status" value="1"/>
</dbReference>
<gene>
    <name evidence="2" type="primary">casA</name>
    <name evidence="2" type="ORF">FKY71_10680</name>
</gene>
<evidence type="ECO:0000256" key="1">
    <source>
        <dbReference type="SAM" id="MobiDB-lite"/>
    </source>
</evidence>
<name>A0A540VQJ3_9GAMM</name>
<evidence type="ECO:0000313" key="3">
    <source>
        <dbReference type="Proteomes" id="UP000315400"/>
    </source>
</evidence>